<evidence type="ECO:0000256" key="1">
    <source>
        <dbReference type="ARBA" id="ARBA00010272"/>
    </source>
</evidence>
<dbReference type="PANTHER" id="PTHR33777:SF1">
    <property type="entry name" value="UPF0045 PROTEIN ECM15"/>
    <property type="match status" value="1"/>
</dbReference>
<keyword evidence="5" id="KW-1185">Reference proteome</keyword>
<dbReference type="InterPro" id="IPR051614">
    <property type="entry name" value="UPF0045_domain"/>
</dbReference>
<proteinExistence type="inferred from homology"/>
<dbReference type="PANTHER" id="PTHR33777">
    <property type="entry name" value="UPF0045 PROTEIN ECM15"/>
    <property type="match status" value="1"/>
</dbReference>
<gene>
    <name evidence="4" type="ORF">K457DRAFT_122598</name>
</gene>
<dbReference type="SUPFAM" id="SSF89957">
    <property type="entry name" value="MTH1187/YkoF-like"/>
    <property type="match status" value="1"/>
</dbReference>
<accession>A0A197K9M8</accession>
<dbReference type="InterPro" id="IPR002767">
    <property type="entry name" value="Thiamine_BP"/>
</dbReference>
<dbReference type="Proteomes" id="UP000078512">
    <property type="component" value="Unassembled WGS sequence"/>
</dbReference>
<dbReference type="AlphaFoldDB" id="A0A197K9M8"/>
<evidence type="ECO:0000313" key="5">
    <source>
        <dbReference type="Proteomes" id="UP000078512"/>
    </source>
</evidence>
<dbReference type="EMBL" id="KV442021">
    <property type="protein sequence ID" value="OAQ33391.1"/>
    <property type="molecule type" value="Genomic_DNA"/>
</dbReference>
<dbReference type="OrthoDB" id="5587367at2759"/>
<feature type="domain" description="Thiamine-binding protein" evidence="3">
    <location>
        <begin position="64"/>
        <end position="139"/>
    </location>
</feature>
<evidence type="ECO:0000259" key="3">
    <source>
        <dbReference type="Pfam" id="PF01910"/>
    </source>
</evidence>
<comment type="similarity">
    <text evidence="1">Belongs to the UPF0045 family.</text>
</comment>
<name>A0A197K9M8_9FUNG</name>
<organism evidence="4 5">
    <name type="scientific">Linnemannia elongata AG-77</name>
    <dbReference type="NCBI Taxonomy" id="1314771"/>
    <lineage>
        <taxon>Eukaryota</taxon>
        <taxon>Fungi</taxon>
        <taxon>Fungi incertae sedis</taxon>
        <taxon>Mucoromycota</taxon>
        <taxon>Mortierellomycotina</taxon>
        <taxon>Mortierellomycetes</taxon>
        <taxon>Mortierellales</taxon>
        <taxon>Mortierellaceae</taxon>
        <taxon>Linnemannia</taxon>
    </lineage>
</organism>
<dbReference type="GO" id="GO:0005829">
    <property type="term" value="C:cytosol"/>
    <property type="evidence" value="ECO:0007669"/>
    <property type="project" value="TreeGrafter"/>
</dbReference>
<feature type="region of interest" description="Disordered" evidence="2">
    <location>
        <begin position="1"/>
        <end position="56"/>
    </location>
</feature>
<dbReference type="Gene3D" id="3.30.70.930">
    <property type="match status" value="1"/>
</dbReference>
<dbReference type="InterPro" id="IPR029756">
    <property type="entry name" value="MTH1187/YkoF-like"/>
</dbReference>
<evidence type="ECO:0000313" key="4">
    <source>
        <dbReference type="EMBL" id="OAQ33391.1"/>
    </source>
</evidence>
<evidence type="ECO:0000256" key="2">
    <source>
        <dbReference type="SAM" id="MobiDB-lite"/>
    </source>
</evidence>
<dbReference type="NCBIfam" id="TIGR00106">
    <property type="entry name" value="MTH1187 family thiamine-binding protein"/>
    <property type="match status" value="1"/>
</dbReference>
<sequence>MSQPEQQLYPLDHKEDQKATSSTVGETISHLGEKLSGATLRGDKSSTGTPGLPSREEASVRCLADFAIYPVGTTASFQRHIDEVEKVLKRCGIDYKVHPQCTTMEGEMGAITYAIKACHEALHTMGCPRIASNVRFETGAENYHQLPREHTKEE</sequence>
<protein>
    <submittedName>
        <fullName evidence="4">YkoF-like protein</fullName>
    </submittedName>
</protein>
<dbReference type="Pfam" id="PF01910">
    <property type="entry name" value="Thiamine_BP"/>
    <property type="match status" value="1"/>
</dbReference>
<reference evidence="4 5" key="1">
    <citation type="submission" date="2016-05" db="EMBL/GenBank/DDBJ databases">
        <title>Genome sequencing reveals origins of a unique bacterial endosymbiosis in the earliest lineages of terrestrial Fungi.</title>
        <authorList>
            <consortium name="DOE Joint Genome Institute"/>
            <person name="Uehling J."/>
            <person name="Gryganskyi A."/>
            <person name="Hameed K."/>
            <person name="Tschaplinski T."/>
            <person name="Misztal P."/>
            <person name="Wu S."/>
            <person name="Desiro A."/>
            <person name="Vande Pol N."/>
            <person name="Du Z.-Y."/>
            <person name="Zienkiewicz A."/>
            <person name="Zienkiewicz K."/>
            <person name="Morin E."/>
            <person name="Tisserant E."/>
            <person name="Splivallo R."/>
            <person name="Hainaut M."/>
            <person name="Henrissat B."/>
            <person name="Ohm R."/>
            <person name="Kuo A."/>
            <person name="Yan J."/>
            <person name="Lipzen A."/>
            <person name="Nolan M."/>
            <person name="Labutti K."/>
            <person name="Barry K."/>
            <person name="Goldstein A."/>
            <person name="Labbe J."/>
            <person name="Schadt C."/>
            <person name="Tuskan G."/>
            <person name="Grigoriev I."/>
            <person name="Martin F."/>
            <person name="Vilgalys R."/>
            <person name="Bonito G."/>
        </authorList>
    </citation>
    <scope>NUCLEOTIDE SEQUENCE [LARGE SCALE GENOMIC DNA]</scope>
    <source>
        <strain evidence="4 5">AG-77</strain>
    </source>
</reference>